<dbReference type="RefSeq" id="WP_132101288.1">
    <property type="nucleotide sequence ID" value="NZ_SMLB01000002.1"/>
</dbReference>
<dbReference type="PANTHER" id="PTHR10353">
    <property type="entry name" value="GLYCOSYL HYDROLASE"/>
    <property type="match status" value="1"/>
</dbReference>
<evidence type="ECO:0000256" key="3">
    <source>
        <dbReference type="ARBA" id="ARBA00012744"/>
    </source>
</evidence>
<dbReference type="Pfam" id="PF00232">
    <property type="entry name" value="Glyco_hydro_1"/>
    <property type="match status" value="1"/>
</dbReference>
<dbReference type="EC" id="3.2.1.21" evidence="3 12"/>
<protein>
    <recommendedName>
        <fullName evidence="3 12">Beta-glucosidase</fullName>
        <ecNumber evidence="3 12">3.2.1.21</ecNumber>
    </recommendedName>
</protein>
<dbReference type="GO" id="GO:0008422">
    <property type="term" value="F:beta-glucosidase activity"/>
    <property type="evidence" value="ECO:0007669"/>
    <property type="project" value="UniProtKB-EC"/>
</dbReference>
<dbReference type="EMBL" id="SMLB01000002">
    <property type="protein sequence ID" value="TDD72572.1"/>
    <property type="molecule type" value="Genomic_DNA"/>
</dbReference>
<feature type="active site" description="Proton donor" evidence="9">
    <location>
        <position position="168"/>
    </location>
</feature>
<dbReference type="SUPFAM" id="SSF51445">
    <property type="entry name" value="(Trans)glycosidases"/>
    <property type="match status" value="1"/>
</dbReference>
<feature type="binding site" evidence="10">
    <location>
        <position position="123"/>
    </location>
    <ligand>
        <name>substrate</name>
    </ligand>
</feature>
<dbReference type="OrthoDB" id="9765195at2"/>
<reference evidence="13 14" key="1">
    <citation type="submission" date="2019-02" db="EMBL/GenBank/DDBJ databases">
        <title>Draft genome sequences of novel Actinobacteria.</title>
        <authorList>
            <person name="Sahin N."/>
            <person name="Ay H."/>
            <person name="Saygin H."/>
        </authorList>
    </citation>
    <scope>NUCLEOTIDE SEQUENCE [LARGE SCALE GENOMIC DNA]</scope>
    <source>
        <strain evidence="13 14">8K307</strain>
    </source>
</reference>
<gene>
    <name evidence="13" type="ORF">E1262_01540</name>
</gene>
<dbReference type="InterPro" id="IPR017853">
    <property type="entry name" value="GH"/>
</dbReference>
<dbReference type="Proteomes" id="UP000295217">
    <property type="component" value="Unassembled WGS sequence"/>
</dbReference>
<dbReference type="InterPro" id="IPR033132">
    <property type="entry name" value="GH_1_N_CS"/>
</dbReference>
<dbReference type="PROSITE" id="PS00572">
    <property type="entry name" value="GLYCOSYL_HYDROL_F1_1"/>
    <property type="match status" value="1"/>
</dbReference>
<feature type="binding site" evidence="10">
    <location>
        <position position="22"/>
    </location>
    <ligand>
        <name>substrate</name>
    </ligand>
</feature>
<accession>A0A4R5AQE8</accession>
<feature type="active site" description="Nucleophile" evidence="9 11">
    <location>
        <position position="360"/>
    </location>
</feature>
<dbReference type="PANTHER" id="PTHR10353:SF36">
    <property type="entry name" value="LP05116P"/>
    <property type="match status" value="1"/>
</dbReference>
<organism evidence="13 14">
    <name type="scientific">Jiangella aurantiaca</name>
    <dbReference type="NCBI Taxonomy" id="2530373"/>
    <lineage>
        <taxon>Bacteria</taxon>
        <taxon>Bacillati</taxon>
        <taxon>Actinomycetota</taxon>
        <taxon>Actinomycetes</taxon>
        <taxon>Jiangellales</taxon>
        <taxon>Jiangellaceae</taxon>
        <taxon>Jiangella</taxon>
    </lineage>
</organism>
<dbReference type="FunFam" id="3.20.20.80:FF:000004">
    <property type="entry name" value="Beta-glucosidase 6-phospho-beta-glucosidase"/>
    <property type="match status" value="1"/>
</dbReference>
<comment type="catalytic activity">
    <reaction evidence="1 12">
        <text>Hydrolysis of terminal, non-reducing beta-D-glucosyl residues with release of beta-D-glucose.</text>
        <dbReference type="EC" id="3.2.1.21"/>
    </reaction>
</comment>
<keyword evidence="8" id="KW-0624">Polysaccharide degradation</keyword>
<evidence type="ECO:0000256" key="4">
    <source>
        <dbReference type="ARBA" id="ARBA00022801"/>
    </source>
</evidence>
<evidence type="ECO:0000256" key="10">
    <source>
        <dbReference type="PIRSR" id="PIRSR617736-2"/>
    </source>
</evidence>
<feature type="binding site" evidence="10">
    <location>
        <position position="167"/>
    </location>
    <ligand>
        <name>substrate</name>
    </ligand>
</feature>
<evidence type="ECO:0000313" key="13">
    <source>
        <dbReference type="EMBL" id="TDD72572.1"/>
    </source>
</evidence>
<comment type="similarity">
    <text evidence="2 12">Belongs to the glycosyl hydrolase 1 family.</text>
</comment>
<evidence type="ECO:0000256" key="11">
    <source>
        <dbReference type="PROSITE-ProRule" id="PRU10055"/>
    </source>
</evidence>
<evidence type="ECO:0000256" key="2">
    <source>
        <dbReference type="ARBA" id="ARBA00010838"/>
    </source>
</evidence>
<evidence type="ECO:0000313" key="14">
    <source>
        <dbReference type="Proteomes" id="UP000295217"/>
    </source>
</evidence>
<keyword evidence="4 12" id="KW-0378">Hydrolase</keyword>
<evidence type="ECO:0000256" key="9">
    <source>
        <dbReference type="PIRSR" id="PIRSR617736-1"/>
    </source>
</evidence>
<comment type="caution">
    <text evidence="13">The sequence shown here is derived from an EMBL/GenBank/DDBJ whole genome shotgun (WGS) entry which is preliminary data.</text>
</comment>
<dbReference type="AlphaFoldDB" id="A0A4R5AQE8"/>
<evidence type="ECO:0000256" key="8">
    <source>
        <dbReference type="ARBA" id="ARBA00023326"/>
    </source>
</evidence>
<dbReference type="Gene3D" id="3.20.20.80">
    <property type="entry name" value="Glycosidases"/>
    <property type="match status" value="1"/>
</dbReference>
<dbReference type="GO" id="GO:0030245">
    <property type="term" value="P:cellulose catabolic process"/>
    <property type="evidence" value="ECO:0007669"/>
    <property type="project" value="UniProtKB-KW"/>
</dbReference>
<dbReference type="NCBIfam" id="TIGR03356">
    <property type="entry name" value="BGL"/>
    <property type="match status" value="1"/>
</dbReference>
<dbReference type="InterPro" id="IPR018120">
    <property type="entry name" value="Glyco_hydro_1_AS"/>
</dbReference>
<evidence type="ECO:0000256" key="6">
    <source>
        <dbReference type="ARBA" id="ARBA00023277"/>
    </source>
</evidence>
<feature type="binding site" evidence="10">
    <location>
        <begin position="414"/>
        <end position="415"/>
    </location>
    <ligand>
        <name>substrate</name>
    </ligand>
</feature>
<proteinExistence type="inferred from homology"/>
<evidence type="ECO:0000256" key="1">
    <source>
        <dbReference type="ARBA" id="ARBA00000448"/>
    </source>
</evidence>
<feature type="binding site" evidence="10">
    <location>
        <position position="407"/>
    </location>
    <ligand>
        <name>substrate</name>
    </ligand>
</feature>
<dbReference type="GO" id="GO:0005829">
    <property type="term" value="C:cytosol"/>
    <property type="evidence" value="ECO:0007669"/>
    <property type="project" value="TreeGrafter"/>
</dbReference>
<evidence type="ECO:0000256" key="5">
    <source>
        <dbReference type="ARBA" id="ARBA00023001"/>
    </source>
</evidence>
<evidence type="ECO:0000256" key="12">
    <source>
        <dbReference type="RuleBase" id="RU361175"/>
    </source>
</evidence>
<feature type="binding site" evidence="10">
    <location>
        <position position="296"/>
    </location>
    <ligand>
        <name>substrate</name>
    </ligand>
</feature>
<dbReference type="InterPro" id="IPR001360">
    <property type="entry name" value="Glyco_hydro_1"/>
</dbReference>
<keyword evidence="6" id="KW-0119">Carbohydrate metabolism</keyword>
<dbReference type="PRINTS" id="PR00131">
    <property type="entry name" value="GLHYDRLASE1"/>
</dbReference>
<evidence type="ECO:0000256" key="7">
    <source>
        <dbReference type="ARBA" id="ARBA00023295"/>
    </source>
</evidence>
<sequence>MTTSERPFPPGFVWGAATAAFQVEGAPEVDGKGPSVWDTFTRVPGAIADGAMADVACDHYHRYPTDIALLAELGLSAYRFSISWPRIQADGTGPANQKGLDHYRRVVDACLENGVAPYVTLYHWDLPQALEDRGGWLDRDTAYRFSDFAGLVAGALGDVVQNWITVNEPKVAAHAGYAAGIHAPGVADPLGGVRAAHHLLLAHGLAAPVLRGRVAAGGQIGISLDLTPVRPASGSDEDLAAARRFDGNFNRMFLEPVLRGRYPDDMVEWYGGTPWVWDGDLDVISVPTDFLGINYYRGHVIAAGGTGLASGSPMELDAVHVVPEGTPVTVMGWTVTDHDLHDLLVQLRDRYPGMPLLVTENGAAYPDEAGPDGVVDDLERLAYFDSHLRQTLDAIHGGVDVRGYFAWTLLDNFEWAEGYGPRFGLVRVDFETQERTPKRSGRWLGGVARTNALPGDRA</sequence>
<keyword evidence="14" id="KW-1185">Reference proteome</keyword>
<dbReference type="PROSITE" id="PS00653">
    <property type="entry name" value="GLYCOSYL_HYDROL_F1_2"/>
    <property type="match status" value="1"/>
</dbReference>
<keyword evidence="5" id="KW-0136">Cellulose degradation</keyword>
<name>A0A4R5AQE8_9ACTN</name>
<dbReference type="InterPro" id="IPR017736">
    <property type="entry name" value="Glyco_hydro_1_beta-glucosidase"/>
</dbReference>
<keyword evidence="7 12" id="KW-0326">Glycosidase</keyword>